<accession>A0ABS1D4B6</accession>
<comment type="caution">
    <text evidence="3">The sequence shown here is derived from an EMBL/GenBank/DDBJ whole genome shotgun (WGS) entry which is preliminary data.</text>
</comment>
<protein>
    <recommendedName>
        <fullName evidence="5">Tripartite tricarboxylate transporter substrate binding protein</fullName>
    </recommendedName>
</protein>
<feature type="region of interest" description="Disordered" evidence="2">
    <location>
        <begin position="1"/>
        <end position="38"/>
    </location>
</feature>
<evidence type="ECO:0000313" key="4">
    <source>
        <dbReference type="Proteomes" id="UP000697995"/>
    </source>
</evidence>
<evidence type="ECO:0008006" key="5">
    <source>
        <dbReference type="Google" id="ProtNLM"/>
    </source>
</evidence>
<dbReference type="EMBL" id="NRSG01000354">
    <property type="protein sequence ID" value="MBK1661706.1"/>
    <property type="molecule type" value="Genomic_DNA"/>
</dbReference>
<evidence type="ECO:0000256" key="1">
    <source>
        <dbReference type="ARBA" id="ARBA00006987"/>
    </source>
</evidence>
<gene>
    <name evidence="3" type="ORF">CKO45_26245</name>
</gene>
<dbReference type="PANTHER" id="PTHR42928">
    <property type="entry name" value="TRICARBOXYLATE-BINDING PROTEIN"/>
    <property type="match status" value="1"/>
</dbReference>
<dbReference type="PANTHER" id="PTHR42928:SF5">
    <property type="entry name" value="BLR1237 PROTEIN"/>
    <property type="match status" value="1"/>
</dbReference>
<dbReference type="Pfam" id="PF03401">
    <property type="entry name" value="TctC"/>
    <property type="match status" value="1"/>
</dbReference>
<dbReference type="InterPro" id="IPR005064">
    <property type="entry name" value="BUG"/>
</dbReference>
<proteinExistence type="inferred from homology"/>
<organism evidence="3 4">
    <name type="scientific">Paracraurococcus ruber</name>
    <dbReference type="NCBI Taxonomy" id="77675"/>
    <lineage>
        <taxon>Bacteria</taxon>
        <taxon>Pseudomonadati</taxon>
        <taxon>Pseudomonadota</taxon>
        <taxon>Alphaproteobacteria</taxon>
        <taxon>Acetobacterales</taxon>
        <taxon>Roseomonadaceae</taxon>
        <taxon>Paracraurococcus</taxon>
    </lineage>
</organism>
<dbReference type="CDD" id="cd07012">
    <property type="entry name" value="PBP2_Bug_TTT"/>
    <property type="match status" value="1"/>
</dbReference>
<evidence type="ECO:0000256" key="2">
    <source>
        <dbReference type="SAM" id="MobiDB-lite"/>
    </source>
</evidence>
<dbReference type="Gene3D" id="3.40.190.10">
    <property type="entry name" value="Periplasmic binding protein-like II"/>
    <property type="match status" value="1"/>
</dbReference>
<reference evidence="3 4" key="1">
    <citation type="journal article" date="2020" name="Microorganisms">
        <title>Osmotic Adaptation and Compatible Solute Biosynthesis of Phototrophic Bacteria as Revealed from Genome Analyses.</title>
        <authorList>
            <person name="Imhoff J.F."/>
            <person name="Rahn T."/>
            <person name="Kunzel S."/>
            <person name="Keller A."/>
            <person name="Neulinger S.C."/>
        </authorList>
    </citation>
    <scope>NUCLEOTIDE SEQUENCE [LARGE SCALE GENOMIC DNA]</scope>
    <source>
        <strain evidence="3 4">DSM 15382</strain>
    </source>
</reference>
<dbReference type="SUPFAM" id="SSF53850">
    <property type="entry name" value="Periplasmic binding protein-like II"/>
    <property type="match status" value="1"/>
</dbReference>
<dbReference type="Proteomes" id="UP000697995">
    <property type="component" value="Unassembled WGS sequence"/>
</dbReference>
<dbReference type="Gene3D" id="3.40.190.150">
    <property type="entry name" value="Bordetella uptake gene, domain 1"/>
    <property type="match status" value="1"/>
</dbReference>
<sequence>MPVALGRCGGGARPEGRQHGNPQGPGRRPVTRRPDRGLGGARRRALLLAPGLLALPARAQAWPDRPVRIVVAFPAGSVTDTLIRHLAEPLARELGQPVVIDNRPGGNGVVGTESAARAGTDGLTWCVLSVTNGALAPYLVRRLPYDPLRDFVPIGFLAETAYILVVRADHPARDLRGLVALAKQKPGELTFSYGNQSAHIASATLARMAGVEMTGIPYRGGPEALTDVIAGRIDSTFTDIPAGASQLQEGRLRALGITQPEPFALLPDIPPVGTVLPGYGFRFWFGMSLPAGTPPGIIARANAAMNAALASAEFGERVAKLGYVPRPTEPAWFNAFLAGQIRDLGERAREAGIEPG</sequence>
<comment type="similarity">
    <text evidence="1">Belongs to the UPF0065 (bug) family.</text>
</comment>
<evidence type="ECO:0000313" key="3">
    <source>
        <dbReference type="EMBL" id="MBK1661706.1"/>
    </source>
</evidence>
<dbReference type="PIRSF" id="PIRSF017082">
    <property type="entry name" value="YflP"/>
    <property type="match status" value="1"/>
</dbReference>
<dbReference type="InterPro" id="IPR042100">
    <property type="entry name" value="Bug_dom1"/>
</dbReference>
<name>A0ABS1D4B6_9PROT</name>
<keyword evidence="4" id="KW-1185">Reference proteome</keyword>